<protein>
    <submittedName>
        <fullName evidence="1">Uncharacterized protein</fullName>
    </submittedName>
</protein>
<accession>A0ACC0VF96</accession>
<gene>
    <name evidence="1" type="ORF">N3K66_001623</name>
</gene>
<name>A0ACC0VF96_9HYPO</name>
<evidence type="ECO:0000313" key="1">
    <source>
        <dbReference type="EMBL" id="KAI9905094.1"/>
    </source>
</evidence>
<comment type="caution">
    <text evidence="1">The sequence shown here is derived from an EMBL/GenBank/DDBJ whole genome shotgun (WGS) entry which is preliminary data.</text>
</comment>
<proteinExistence type="predicted"/>
<evidence type="ECO:0000313" key="2">
    <source>
        <dbReference type="Proteomes" id="UP001163324"/>
    </source>
</evidence>
<sequence length="611" mass="66357">MKLLLFLSLGAVAWALPGSESILPEADILLPESDAASTTTPRCKCVPGQKCWPSDKAWRAIDASVDGALVKTEPVAQSCYPGELFNENDCAYVSQMWPDQDFQTTNPIGRPYPFNITCPPVDYQAGEQPTKECSLGQLPTYAINATKVEHIRSALAAARRYNLRLTVASTGHDLLGRADGYGSLEIWLRHFRNGISFQGRYESANSCSKSGWDGAAIHIDGAWQWRDVYAVAEENNVIVVGGGSPSPGAIGGWPSGGGHGPATRNYGMGADQILEAQIMLANGRIVTANHCQNKDLFKAIRGGGPGYGITLSTTIKAHPNVDVVTAHRLTIAPMNQTPENKDLLDAVTVMLQSYPNLNDAGYAGYAFWFRNFQGPFIGDISSGYSHGIWTIGKGREEAEAAFQPVRQALSAYSDRLYIEETWASYDDYWTFYHAESGLYDPVGTTSITTSRLVDAPSLQDYDTVRNAVEVLSGDAQEYASNVVLLVSGGQVFKDAQDKTSGLHPAWRKSHFGLITGRGIPKDASNELRQAVNDDITYVKGAAAKALAPTTGGYMNEGDANDPDYIETFYGSQYKSHLKAKLKYDPAGVFFCPTCVGSERYVDSKDGPLCRK</sequence>
<organism evidence="1 2">
    <name type="scientific">Trichothecium roseum</name>
    <dbReference type="NCBI Taxonomy" id="47278"/>
    <lineage>
        <taxon>Eukaryota</taxon>
        <taxon>Fungi</taxon>
        <taxon>Dikarya</taxon>
        <taxon>Ascomycota</taxon>
        <taxon>Pezizomycotina</taxon>
        <taxon>Sordariomycetes</taxon>
        <taxon>Hypocreomycetidae</taxon>
        <taxon>Hypocreales</taxon>
        <taxon>Hypocreales incertae sedis</taxon>
        <taxon>Trichothecium</taxon>
    </lineage>
</organism>
<dbReference type="EMBL" id="CM047940">
    <property type="protein sequence ID" value="KAI9905094.1"/>
    <property type="molecule type" value="Genomic_DNA"/>
</dbReference>
<dbReference type="Proteomes" id="UP001163324">
    <property type="component" value="Chromosome 1"/>
</dbReference>
<keyword evidence="2" id="KW-1185">Reference proteome</keyword>
<reference evidence="1" key="1">
    <citation type="submission" date="2022-10" db="EMBL/GenBank/DDBJ databases">
        <title>Complete Genome of Trichothecium roseum strain YXFP-22015, a Plant Pathogen Isolated from Citrus.</title>
        <authorList>
            <person name="Wang Y."/>
            <person name="Zhu L."/>
        </authorList>
    </citation>
    <scope>NUCLEOTIDE SEQUENCE</scope>
    <source>
        <strain evidence="1">YXFP-22015</strain>
    </source>
</reference>